<keyword evidence="3" id="KW-1185">Reference proteome</keyword>
<dbReference type="InterPro" id="IPR011335">
    <property type="entry name" value="Restrct_endonuc-II-like"/>
</dbReference>
<feature type="domain" description="DUF559" evidence="1">
    <location>
        <begin position="203"/>
        <end position="265"/>
    </location>
</feature>
<dbReference type="RefSeq" id="WP_192277167.1">
    <property type="nucleotide sequence ID" value="NZ_JACZDF010000001.1"/>
</dbReference>
<accession>A0ABR9DM13</accession>
<organism evidence="2 3">
    <name type="scientific">Flavimobilis rhizosphaerae</name>
    <dbReference type="NCBI Taxonomy" id="2775421"/>
    <lineage>
        <taxon>Bacteria</taxon>
        <taxon>Bacillati</taxon>
        <taxon>Actinomycetota</taxon>
        <taxon>Actinomycetes</taxon>
        <taxon>Micrococcales</taxon>
        <taxon>Jonesiaceae</taxon>
        <taxon>Flavimobilis</taxon>
    </lineage>
</organism>
<dbReference type="Gene3D" id="3.40.960.10">
    <property type="entry name" value="VSR Endonuclease"/>
    <property type="match status" value="1"/>
</dbReference>
<dbReference type="Proteomes" id="UP000642107">
    <property type="component" value="Unassembled WGS sequence"/>
</dbReference>
<dbReference type="EMBL" id="JACZDF010000001">
    <property type="protein sequence ID" value="MBD9698181.1"/>
    <property type="molecule type" value="Genomic_DNA"/>
</dbReference>
<sequence length="269" mass="29703">MTRRQVDHRLARGVWRRVVAQVLAHRDHTVTASDLVLAAGLARPGCLVVGRIAAAYHGAPVAALPPVAIQVHAPGWSVPSGLVGRMVDVDEPGILRIAGIGRVAPRRWAFIDALATMPWDEARNLYAYLASFEQLQRGDIEAHLAAHPHRRGNGQLKQLLRRTAAGAWSKAEELLHTLLLRAGITGWEANVTIDLPGQRVRPDIVFPAARVAIEVDGRSAHERHFVRDRRRDAALSAAGWVVVRVTWWDLTERPDALVTQIRQLLAHAR</sequence>
<evidence type="ECO:0000259" key="1">
    <source>
        <dbReference type="Pfam" id="PF04480"/>
    </source>
</evidence>
<gene>
    <name evidence="2" type="ORF">IGS67_01550</name>
</gene>
<dbReference type="Pfam" id="PF04480">
    <property type="entry name" value="DUF559"/>
    <property type="match status" value="1"/>
</dbReference>
<proteinExistence type="predicted"/>
<reference evidence="2 3" key="1">
    <citation type="submission" date="2020-09" db="EMBL/GenBank/DDBJ databases">
        <title>Flavimobilis rhizosphaerae sp. nov., isolated from rhizosphere soil of Spartina alterniflora.</title>
        <authorList>
            <person name="Hanqin C."/>
        </authorList>
    </citation>
    <scope>NUCLEOTIDE SEQUENCE [LARGE SCALE GENOMIC DNA]</scope>
    <source>
        <strain evidence="2 3">GY 10621</strain>
    </source>
</reference>
<protein>
    <submittedName>
        <fullName evidence="2">DUF559 domain-containing protein</fullName>
    </submittedName>
</protein>
<name>A0ABR9DM13_9MICO</name>
<comment type="caution">
    <text evidence="2">The sequence shown here is derived from an EMBL/GenBank/DDBJ whole genome shotgun (WGS) entry which is preliminary data.</text>
</comment>
<evidence type="ECO:0000313" key="2">
    <source>
        <dbReference type="EMBL" id="MBD9698181.1"/>
    </source>
</evidence>
<dbReference type="SUPFAM" id="SSF52980">
    <property type="entry name" value="Restriction endonuclease-like"/>
    <property type="match status" value="1"/>
</dbReference>
<dbReference type="InterPro" id="IPR007569">
    <property type="entry name" value="DUF559"/>
</dbReference>
<evidence type="ECO:0000313" key="3">
    <source>
        <dbReference type="Proteomes" id="UP000642107"/>
    </source>
</evidence>